<dbReference type="AlphaFoldDB" id="A0A7W7YQM4"/>
<proteinExistence type="predicted"/>
<evidence type="ECO:0000313" key="3">
    <source>
        <dbReference type="Proteomes" id="UP000534294"/>
    </source>
</evidence>
<organism evidence="2 3">
    <name type="scientific">Prosthecobacter dejongeii</name>
    <dbReference type="NCBI Taxonomy" id="48465"/>
    <lineage>
        <taxon>Bacteria</taxon>
        <taxon>Pseudomonadati</taxon>
        <taxon>Verrucomicrobiota</taxon>
        <taxon>Verrucomicrobiia</taxon>
        <taxon>Verrucomicrobiales</taxon>
        <taxon>Verrucomicrobiaceae</taxon>
        <taxon>Prosthecobacter</taxon>
    </lineage>
</organism>
<evidence type="ECO:0000256" key="1">
    <source>
        <dbReference type="SAM" id="MobiDB-lite"/>
    </source>
</evidence>
<keyword evidence="3" id="KW-1185">Reference proteome</keyword>
<accession>A0A7W7YQM4</accession>
<sequence length="81" mass="8628">MKINFTHRIGPDPHANGQQTSSANGCPDIWEIEGGDFAVIGPDITELVGALPPTAGCGPDERIIRLPRRILLDARSAIPLS</sequence>
<name>A0A7W7YQM4_9BACT</name>
<feature type="region of interest" description="Disordered" evidence="1">
    <location>
        <begin position="1"/>
        <end position="25"/>
    </location>
</feature>
<dbReference type="EMBL" id="JACHIF010000015">
    <property type="protein sequence ID" value="MBB5040556.1"/>
    <property type="molecule type" value="Genomic_DNA"/>
</dbReference>
<dbReference type="RefSeq" id="WP_184213258.1">
    <property type="nucleotide sequence ID" value="NZ_JACHIF010000015.1"/>
</dbReference>
<evidence type="ECO:0000313" key="2">
    <source>
        <dbReference type="EMBL" id="MBB5040556.1"/>
    </source>
</evidence>
<protein>
    <submittedName>
        <fullName evidence="2">Uncharacterized protein</fullName>
    </submittedName>
</protein>
<reference evidence="2 3" key="1">
    <citation type="submission" date="2020-08" db="EMBL/GenBank/DDBJ databases">
        <title>Genomic Encyclopedia of Type Strains, Phase IV (KMG-IV): sequencing the most valuable type-strain genomes for metagenomic binning, comparative biology and taxonomic classification.</title>
        <authorList>
            <person name="Goeker M."/>
        </authorList>
    </citation>
    <scope>NUCLEOTIDE SEQUENCE [LARGE SCALE GENOMIC DNA]</scope>
    <source>
        <strain evidence="2 3">DSM 12251</strain>
    </source>
</reference>
<dbReference type="Proteomes" id="UP000534294">
    <property type="component" value="Unassembled WGS sequence"/>
</dbReference>
<gene>
    <name evidence="2" type="ORF">HNQ64_004844</name>
</gene>
<comment type="caution">
    <text evidence="2">The sequence shown here is derived from an EMBL/GenBank/DDBJ whole genome shotgun (WGS) entry which is preliminary data.</text>
</comment>